<reference evidence="3" key="1">
    <citation type="journal article" date="2020" name="Stud. Mycol.">
        <title>101 Dothideomycetes genomes: a test case for predicting lifestyles and emergence of pathogens.</title>
        <authorList>
            <person name="Haridas S."/>
            <person name="Albert R."/>
            <person name="Binder M."/>
            <person name="Bloem J."/>
            <person name="Labutti K."/>
            <person name="Salamov A."/>
            <person name="Andreopoulos B."/>
            <person name="Baker S."/>
            <person name="Barry K."/>
            <person name="Bills G."/>
            <person name="Bluhm B."/>
            <person name="Cannon C."/>
            <person name="Castanera R."/>
            <person name="Culley D."/>
            <person name="Daum C."/>
            <person name="Ezra D."/>
            <person name="Gonzalez J."/>
            <person name="Henrissat B."/>
            <person name="Kuo A."/>
            <person name="Liang C."/>
            <person name="Lipzen A."/>
            <person name="Lutzoni F."/>
            <person name="Magnuson J."/>
            <person name="Mondo S."/>
            <person name="Nolan M."/>
            <person name="Ohm R."/>
            <person name="Pangilinan J."/>
            <person name="Park H.-J."/>
            <person name="Ramirez L."/>
            <person name="Alfaro M."/>
            <person name="Sun H."/>
            <person name="Tritt A."/>
            <person name="Yoshinaga Y."/>
            <person name="Zwiers L.-H."/>
            <person name="Turgeon B."/>
            <person name="Goodwin S."/>
            <person name="Spatafora J."/>
            <person name="Crous P."/>
            <person name="Grigoriev I."/>
        </authorList>
    </citation>
    <scope>NUCLEOTIDE SEQUENCE</scope>
    <source>
        <strain evidence="3">CBS 113818</strain>
    </source>
</reference>
<evidence type="ECO:0000313" key="4">
    <source>
        <dbReference type="Proteomes" id="UP000799424"/>
    </source>
</evidence>
<protein>
    <submittedName>
        <fullName evidence="3">Uncharacterized protein</fullName>
    </submittedName>
</protein>
<dbReference type="Proteomes" id="UP000799424">
    <property type="component" value="Unassembled WGS sequence"/>
</dbReference>
<evidence type="ECO:0000256" key="1">
    <source>
        <dbReference type="SAM" id="MobiDB-lite"/>
    </source>
</evidence>
<proteinExistence type="predicted"/>
<feature type="compositionally biased region" description="Polar residues" evidence="1">
    <location>
        <begin position="1"/>
        <end position="28"/>
    </location>
</feature>
<evidence type="ECO:0000313" key="3">
    <source>
        <dbReference type="EMBL" id="KAF2830358.1"/>
    </source>
</evidence>
<feature type="transmembrane region" description="Helical" evidence="2">
    <location>
        <begin position="55"/>
        <end position="77"/>
    </location>
</feature>
<evidence type="ECO:0000256" key="2">
    <source>
        <dbReference type="SAM" id="Phobius"/>
    </source>
</evidence>
<organism evidence="3 4">
    <name type="scientific">Ophiobolus disseminans</name>
    <dbReference type="NCBI Taxonomy" id="1469910"/>
    <lineage>
        <taxon>Eukaryota</taxon>
        <taxon>Fungi</taxon>
        <taxon>Dikarya</taxon>
        <taxon>Ascomycota</taxon>
        <taxon>Pezizomycotina</taxon>
        <taxon>Dothideomycetes</taxon>
        <taxon>Pleosporomycetidae</taxon>
        <taxon>Pleosporales</taxon>
        <taxon>Pleosporineae</taxon>
        <taxon>Phaeosphaeriaceae</taxon>
        <taxon>Ophiobolus</taxon>
    </lineage>
</organism>
<name>A0A6A7ACB4_9PLEO</name>
<dbReference type="EMBL" id="MU006219">
    <property type="protein sequence ID" value="KAF2830358.1"/>
    <property type="molecule type" value="Genomic_DNA"/>
</dbReference>
<keyword evidence="2" id="KW-1133">Transmembrane helix</keyword>
<sequence length="586" mass="65870">MSSIANASCTSAGQGTLPSNLSDAQASLKSEAAPFNSPDESPSETRQQKDADLQFAFKAAALLGIALIAYCLITTAIKDIAILCPVAYILSQVYRIEALSKILESVAAELECGHTFIDLARLSDLFDDVEDHQNILIWMDGLATLVEPECNSSIVDVSKNTLQIVRNAAPTNMSQFEDLMKQHGYPAFHDSDIWHDVTIRWKLNHNNVLYDNGLKDLPMACESSFPGRSAVQDFQDIEFMWSAVASGLAPELLAYFAKYEPIYICTSASGTINSLEDVMNVDATRVRRFTPACPEKDRQLCGLNSGQRSYLNDEEKQAINHGVCEYNKYWTYYPELSELQKQLQVNPANAKLQEEELFDDTAFEPCYCGDAALKSLVAYRNEPEINYNPTTSPFKEFPLQFVDDQVLVDRWFLNVTGGYIVEDDRIPRCKKIRQICDLHELKSNNIFVLVDTSVDNIQDRLVHPIGPLPVPGFKSQAQYPPDFQTLPRLLQIPYENLATRCKHGFLHPPNLSCEVYFSQGQHHNSAECVDPDAVQFQRKATYGFLQHNMAVSPNTMALQAAGDYTPVLELLQPQPKSFRPKFWFET</sequence>
<keyword evidence="2" id="KW-0812">Transmembrane</keyword>
<keyword evidence="4" id="KW-1185">Reference proteome</keyword>
<accession>A0A6A7ACB4</accession>
<dbReference type="OrthoDB" id="3795221at2759"/>
<dbReference type="AlphaFoldDB" id="A0A6A7ACB4"/>
<feature type="region of interest" description="Disordered" evidence="1">
    <location>
        <begin position="1"/>
        <end position="48"/>
    </location>
</feature>
<keyword evidence="2" id="KW-0472">Membrane</keyword>
<gene>
    <name evidence="3" type="ORF">CC86DRAFT_402402</name>
</gene>